<dbReference type="GO" id="GO:0005856">
    <property type="term" value="C:cytoskeleton"/>
    <property type="evidence" value="ECO:0007669"/>
    <property type="project" value="TreeGrafter"/>
</dbReference>
<dbReference type="InterPro" id="IPR036409">
    <property type="entry name" value="Aldolase_II/adducin_N_sf"/>
</dbReference>
<evidence type="ECO:0000313" key="3">
    <source>
        <dbReference type="EMBL" id="ARP93520.1"/>
    </source>
</evidence>
<dbReference type="SMART" id="SM01007">
    <property type="entry name" value="Aldolase_II"/>
    <property type="match status" value="1"/>
</dbReference>
<dbReference type="Proteomes" id="UP000194161">
    <property type="component" value="Chromosome"/>
</dbReference>
<protein>
    <submittedName>
        <fullName evidence="3">Aldolase</fullName>
    </submittedName>
</protein>
<evidence type="ECO:0000256" key="1">
    <source>
        <dbReference type="ARBA" id="ARBA00037961"/>
    </source>
</evidence>
<organism evidence="3 4">
    <name type="scientific">Bordetella genomosp. 13</name>
    <dbReference type="NCBI Taxonomy" id="463040"/>
    <lineage>
        <taxon>Bacteria</taxon>
        <taxon>Pseudomonadati</taxon>
        <taxon>Pseudomonadota</taxon>
        <taxon>Betaproteobacteria</taxon>
        <taxon>Burkholderiales</taxon>
        <taxon>Alcaligenaceae</taxon>
        <taxon>Bordetella</taxon>
    </lineage>
</organism>
<evidence type="ECO:0000259" key="2">
    <source>
        <dbReference type="SMART" id="SM01007"/>
    </source>
</evidence>
<dbReference type="Gene3D" id="3.40.225.10">
    <property type="entry name" value="Class II aldolase/adducin N-terminal domain"/>
    <property type="match status" value="1"/>
</dbReference>
<comment type="similarity">
    <text evidence="1">Belongs to the aldolase class II family.</text>
</comment>
<dbReference type="AlphaFoldDB" id="A0A1W6Z8Q6"/>
<evidence type="ECO:0000313" key="4">
    <source>
        <dbReference type="Proteomes" id="UP000194161"/>
    </source>
</evidence>
<keyword evidence="4" id="KW-1185">Reference proteome</keyword>
<feature type="domain" description="Class II aldolase/adducin N-terminal" evidence="2">
    <location>
        <begin position="36"/>
        <end position="213"/>
    </location>
</feature>
<reference evidence="3 4" key="1">
    <citation type="submission" date="2017-05" db="EMBL/GenBank/DDBJ databases">
        <title>Complete and WGS of Bordetella genogroups.</title>
        <authorList>
            <person name="Spilker T."/>
            <person name="LiPuma J."/>
        </authorList>
    </citation>
    <scope>NUCLEOTIDE SEQUENCE [LARGE SCALE GENOMIC DNA]</scope>
    <source>
        <strain evidence="3 4">AU7206</strain>
    </source>
</reference>
<dbReference type="NCBIfam" id="NF005484">
    <property type="entry name" value="PRK07090.1"/>
    <property type="match status" value="1"/>
</dbReference>
<gene>
    <name evidence="3" type="ORF">CAL15_03470</name>
</gene>
<dbReference type="PANTHER" id="PTHR10672:SF3">
    <property type="entry name" value="PROTEIN HU-LI TAI SHAO"/>
    <property type="match status" value="1"/>
</dbReference>
<dbReference type="InterPro" id="IPR001303">
    <property type="entry name" value="Aldolase_II/adducin_N"/>
</dbReference>
<dbReference type="InterPro" id="IPR051017">
    <property type="entry name" value="Aldolase-II_Adducin_sf"/>
</dbReference>
<dbReference type="GO" id="GO:0051015">
    <property type="term" value="F:actin filament binding"/>
    <property type="evidence" value="ECO:0007669"/>
    <property type="project" value="TreeGrafter"/>
</dbReference>
<dbReference type="PANTHER" id="PTHR10672">
    <property type="entry name" value="ADDUCIN"/>
    <property type="match status" value="1"/>
</dbReference>
<dbReference type="EMBL" id="CP021111">
    <property type="protein sequence ID" value="ARP93520.1"/>
    <property type="molecule type" value="Genomic_DNA"/>
</dbReference>
<dbReference type="KEGG" id="bgm:CAL15_03470"/>
<dbReference type="Pfam" id="PF00596">
    <property type="entry name" value="Aldolase_II"/>
    <property type="match status" value="1"/>
</dbReference>
<dbReference type="STRING" id="463040.CAL15_03470"/>
<name>A0A1W6Z8Q6_9BORD</name>
<accession>A0A1W6Z8Q6</accession>
<sequence>MDLYQETGVDDKQMQSEAFFQRSANKLDFGNWSMHEKIALSCRILASEGHSETLAGQITVRNDDGTYFTTALAQAFDEIRPDALLRINANMEVLQGEGTPNPAVRFHFWVYRQRPDVRCIIHTHPPYVSTLAMTGRPLVVSHMDATPFHNDCAHLKEWPGLPIADQEGEIISAALGQKRCVLLANHGFLAATSSVEETLYLSVLVERAARNQLLAAAAYGEVRPVADALAAESHDFLLKPSIVRASFAMFARRIERQEAARR</sequence>
<dbReference type="RefSeq" id="WP_232468107.1">
    <property type="nucleotide sequence ID" value="NZ_CP021111.1"/>
</dbReference>
<dbReference type="SUPFAM" id="SSF53639">
    <property type="entry name" value="AraD/HMP-PK domain-like"/>
    <property type="match status" value="1"/>
</dbReference>
<proteinExistence type="inferred from homology"/>